<keyword evidence="3" id="KW-0547">Nucleotide-binding</keyword>
<comment type="caution">
    <text evidence="6">The sequence shown here is derived from an EMBL/GenBank/DDBJ whole genome shotgun (WGS) entry which is preliminary data.</text>
</comment>
<reference evidence="6 7" key="1">
    <citation type="submission" date="2016-07" db="EMBL/GenBank/DDBJ databases">
        <authorList>
            <person name="Townsley L."/>
            <person name="Shank E.A."/>
        </authorList>
    </citation>
    <scope>NUCLEOTIDE SEQUENCE [LARGE SCALE GENOMIC DNA]</scope>
    <source>
        <strain evidence="6 7">CH01</strain>
    </source>
</reference>
<evidence type="ECO:0000256" key="4">
    <source>
        <dbReference type="ARBA" id="ARBA00022840"/>
    </source>
</evidence>
<evidence type="ECO:0000256" key="1">
    <source>
        <dbReference type="ARBA" id="ARBA00005417"/>
    </source>
</evidence>
<sequence>MNRDIVLELKSVNKTISNQRIIKDISFELYKGEVLGLLGPNGSGKTTTMRMIVGLMSITSGEIYIQGNSIKENFKESIKQIGAMIETPAFYPFYSGYKNLMYFARMLDGVSKDRVLEVIDLLGLSNAIHKKFSTYSLGMKQRLGIAQALLHNPSILILDEPTNGLDPAGVREIRDYLKRIAEVEQTAILLSSHLLSEIELICDRSIIIQNGQFVESIDLNDKSGENLFIEIVVKSTKAFESSFTNRDNKYKFDIINDRAIIFEIDEEEIPSLMKDLVLAGIEIYYVTRKKERLEDLFIQLTGGNVIE</sequence>
<dbReference type="Gene3D" id="3.40.50.300">
    <property type="entry name" value="P-loop containing nucleotide triphosphate hydrolases"/>
    <property type="match status" value="1"/>
</dbReference>
<dbReference type="InterPro" id="IPR003439">
    <property type="entry name" value="ABC_transporter-like_ATP-bd"/>
</dbReference>
<evidence type="ECO:0000313" key="6">
    <source>
        <dbReference type="EMBL" id="ODG90447.1"/>
    </source>
</evidence>
<dbReference type="EMBL" id="MDKC01000034">
    <property type="protein sequence ID" value="ODG90447.1"/>
    <property type="molecule type" value="Genomic_DNA"/>
</dbReference>
<evidence type="ECO:0000256" key="2">
    <source>
        <dbReference type="ARBA" id="ARBA00022448"/>
    </source>
</evidence>
<evidence type="ECO:0000259" key="5">
    <source>
        <dbReference type="PROSITE" id="PS50893"/>
    </source>
</evidence>
<dbReference type="PANTHER" id="PTHR43335:SF4">
    <property type="entry name" value="ABC TRANSPORTER, ATP-BINDING PROTEIN"/>
    <property type="match status" value="1"/>
</dbReference>
<dbReference type="InterPro" id="IPR027417">
    <property type="entry name" value="P-loop_NTPase"/>
</dbReference>
<dbReference type="PANTHER" id="PTHR43335">
    <property type="entry name" value="ABC TRANSPORTER, ATP-BINDING PROTEIN"/>
    <property type="match status" value="1"/>
</dbReference>
<dbReference type="SMART" id="SM00382">
    <property type="entry name" value="AAA"/>
    <property type="match status" value="1"/>
</dbReference>
<keyword evidence="2" id="KW-0813">Transport</keyword>
<comment type="similarity">
    <text evidence="1">Belongs to the ABC transporter superfamily.</text>
</comment>
<accession>A0ABX2ZPP3</accession>
<feature type="domain" description="ABC transporter" evidence="5">
    <location>
        <begin position="7"/>
        <end position="235"/>
    </location>
</feature>
<proteinExistence type="inferred from homology"/>
<dbReference type="InterPro" id="IPR017871">
    <property type="entry name" value="ABC_transporter-like_CS"/>
</dbReference>
<dbReference type="RefSeq" id="WP_069034866.1">
    <property type="nucleotide sequence ID" value="NZ_MDKC01000034.1"/>
</dbReference>
<keyword evidence="7" id="KW-1185">Reference proteome</keyword>
<name>A0ABX2ZPP3_9BACI</name>
<organism evidence="6 7">
    <name type="scientific">Gottfriedia luciferensis</name>
    <dbReference type="NCBI Taxonomy" id="178774"/>
    <lineage>
        <taxon>Bacteria</taxon>
        <taxon>Bacillati</taxon>
        <taxon>Bacillota</taxon>
        <taxon>Bacilli</taxon>
        <taxon>Bacillales</taxon>
        <taxon>Bacillaceae</taxon>
        <taxon>Gottfriedia</taxon>
    </lineage>
</organism>
<dbReference type="PROSITE" id="PS50893">
    <property type="entry name" value="ABC_TRANSPORTER_2"/>
    <property type="match status" value="1"/>
</dbReference>
<protein>
    <submittedName>
        <fullName evidence="6">Bacitracin ABC transporter ATP-binding protein</fullName>
    </submittedName>
</protein>
<gene>
    <name evidence="6" type="ORF">BED47_11250</name>
</gene>
<dbReference type="Pfam" id="PF00005">
    <property type="entry name" value="ABC_tran"/>
    <property type="match status" value="1"/>
</dbReference>
<dbReference type="SUPFAM" id="SSF52540">
    <property type="entry name" value="P-loop containing nucleoside triphosphate hydrolases"/>
    <property type="match status" value="1"/>
</dbReference>
<evidence type="ECO:0000313" key="7">
    <source>
        <dbReference type="Proteomes" id="UP000094580"/>
    </source>
</evidence>
<dbReference type="GO" id="GO:0005524">
    <property type="term" value="F:ATP binding"/>
    <property type="evidence" value="ECO:0007669"/>
    <property type="project" value="UniProtKB-KW"/>
</dbReference>
<dbReference type="Proteomes" id="UP000094580">
    <property type="component" value="Unassembled WGS sequence"/>
</dbReference>
<evidence type="ECO:0000256" key="3">
    <source>
        <dbReference type="ARBA" id="ARBA00022741"/>
    </source>
</evidence>
<dbReference type="PROSITE" id="PS00211">
    <property type="entry name" value="ABC_TRANSPORTER_1"/>
    <property type="match status" value="1"/>
</dbReference>
<dbReference type="InterPro" id="IPR003593">
    <property type="entry name" value="AAA+_ATPase"/>
</dbReference>
<keyword evidence="4 6" id="KW-0067">ATP-binding</keyword>